<evidence type="ECO:0000313" key="2">
    <source>
        <dbReference type="EMBL" id="MSR93960.1"/>
    </source>
</evidence>
<protein>
    <submittedName>
        <fullName evidence="2">Uncharacterized protein</fullName>
    </submittedName>
</protein>
<organism evidence="2 3">
    <name type="scientific">Suipraeoptans intestinalis</name>
    <dbReference type="NCBI Taxonomy" id="2606628"/>
    <lineage>
        <taxon>Bacteria</taxon>
        <taxon>Bacillati</taxon>
        <taxon>Bacillota</taxon>
        <taxon>Clostridia</taxon>
        <taxon>Lachnospirales</taxon>
        <taxon>Lachnospiraceae</taxon>
        <taxon>Suipraeoptans</taxon>
    </lineage>
</organism>
<gene>
    <name evidence="1" type="ORF">FYJ34_00720</name>
    <name evidence="2" type="ORF">FYJ34_06755</name>
</gene>
<evidence type="ECO:0000313" key="1">
    <source>
        <dbReference type="EMBL" id="MSR92830.1"/>
    </source>
</evidence>
<dbReference type="Proteomes" id="UP000434409">
    <property type="component" value="Unassembled WGS sequence"/>
</dbReference>
<comment type="caution">
    <text evidence="2">The sequence shown here is derived from an EMBL/GenBank/DDBJ whole genome shotgun (WGS) entry which is preliminary data.</text>
</comment>
<keyword evidence="3" id="KW-1185">Reference proteome</keyword>
<accession>A0A6N7V1F3</accession>
<sequence length="81" mass="9328">MIVLTRGVSYHCEKDHKFFDFVQESLRRFLNGDWGNVGGEDRALNDAEPAFALGAYADEQNQEVWIKRDEGTITILFPSEY</sequence>
<name>A0A6N7V1F3_9FIRM</name>
<dbReference type="EMBL" id="VULY01000018">
    <property type="protein sequence ID" value="MSR92830.1"/>
    <property type="molecule type" value="Genomic_DNA"/>
</dbReference>
<evidence type="ECO:0000313" key="3">
    <source>
        <dbReference type="Proteomes" id="UP000434409"/>
    </source>
</evidence>
<dbReference type="RefSeq" id="WP_154475353.1">
    <property type="nucleotide sequence ID" value="NZ_VULY01000018.1"/>
</dbReference>
<proteinExistence type="predicted"/>
<dbReference type="AlphaFoldDB" id="A0A6N7V1F3"/>
<dbReference type="EMBL" id="VULY01000018">
    <property type="protein sequence ID" value="MSR93960.1"/>
    <property type="molecule type" value="Genomic_DNA"/>
</dbReference>
<reference evidence="2 3" key="1">
    <citation type="submission" date="2019-08" db="EMBL/GenBank/DDBJ databases">
        <title>In-depth cultivation of the pig gut microbiome towards novel bacterial diversity and tailored functional studies.</title>
        <authorList>
            <person name="Wylensek D."/>
            <person name="Hitch T.C.A."/>
            <person name="Clavel T."/>
        </authorList>
    </citation>
    <scope>NUCLEOTIDE SEQUENCE [LARGE SCALE GENOMIC DNA]</scope>
    <source>
        <strain evidence="2 3">68-1-5</strain>
    </source>
</reference>